<feature type="region of interest" description="Disordered" evidence="1">
    <location>
        <begin position="246"/>
        <end position="279"/>
    </location>
</feature>
<dbReference type="EMBL" id="CP015879">
    <property type="protein sequence ID" value="ANI18834.1"/>
    <property type="molecule type" value="Genomic_DNA"/>
</dbReference>
<protein>
    <submittedName>
        <fullName evidence="2">Uncharacterized protein</fullName>
    </submittedName>
</protein>
<gene>
    <name evidence="2" type="ORF">A9C11_32795</name>
</gene>
<proteinExistence type="predicted"/>
<accession>A0A1A9KMV1</accession>
<organism evidence="2 3">
    <name type="scientific">Pseudomonas citronellolis</name>
    <dbReference type="NCBI Taxonomy" id="53408"/>
    <lineage>
        <taxon>Bacteria</taxon>
        <taxon>Pseudomonadati</taxon>
        <taxon>Pseudomonadota</taxon>
        <taxon>Gammaproteobacteria</taxon>
        <taxon>Pseudomonadales</taxon>
        <taxon>Pseudomonadaceae</taxon>
        <taxon>Pseudomonas</taxon>
    </lineage>
</organism>
<reference evidence="2 3" key="1">
    <citation type="submission" date="2016-05" db="EMBL/GenBank/DDBJ databases">
        <title>Genome Sequence of Pseudomonas citronellolis Strain SJTE-3, an Estrogens and Persistent Organic Pollutants degradation strain.</title>
        <authorList>
            <person name="Liang R."/>
        </authorList>
    </citation>
    <scope>NUCLEOTIDE SEQUENCE [LARGE SCALE GENOMIC DNA]</scope>
    <source>
        <strain evidence="2 3">SJTE-3</strain>
        <plasmid evidence="3">Plasmid prbl16</plasmid>
    </source>
</reference>
<feature type="compositionally biased region" description="Polar residues" evidence="1">
    <location>
        <begin position="270"/>
        <end position="279"/>
    </location>
</feature>
<keyword evidence="2" id="KW-0614">Plasmid</keyword>
<evidence type="ECO:0000313" key="2">
    <source>
        <dbReference type="EMBL" id="ANI18834.1"/>
    </source>
</evidence>
<evidence type="ECO:0000256" key="1">
    <source>
        <dbReference type="SAM" id="MobiDB-lite"/>
    </source>
</evidence>
<dbReference type="RefSeq" id="WP_019438424.1">
    <property type="nucleotide sequence ID" value="NZ_CP015879.1"/>
</dbReference>
<dbReference type="Proteomes" id="UP000077748">
    <property type="component" value="Plasmid pRBL16"/>
</dbReference>
<dbReference type="AlphaFoldDB" id="A0A1A9KMV1"/>
<sequence>MPWIDLKSALKSEAGFLEFIRSSYRHGTVVALCAGAIGILNRRLEAAVARKDRDGQRYLYTQIEVLRSEMHVRLEIRTDQALARGVLHLAGEAALARVHDYQRERYLSEFSKLYPEIVGAVGVIRAKFWEAGVYGQDFPLWAQQNGFTDTQLLQAIQVSKLRAYDALVELNRELEENGKGARSWKLKTEWDRRRKEIKLLSDLQFRSAIYKCIRDVLGEGFMPELEKWMTLNTRIPHFRKLRDRSRDSKPNLKLQLLPGRKFRPERTPHRSTVSSEPRA</sequence>
<evidence type="ECO:0000313" key="3">
    <source>
        <dbReference type="Proteomes" id="UP000077748"/>
    </source>
</evidence>
<name>A0A1A9KMV1_9PSED</name>
<geneLocation type="plasmid" evidence="3">
    <name>prbl16</name>
</geneLocation>